<dbReference type="EMBL" id="FOTK01000035">
    <property type="protein sequence ID" value="SFM50537.1"/>
    <property type="molecule type" value="Genomic_DNA"/>
</dbReference>
<organism evidence="3 4">
    <name type="scientific">Methylobacterium pseudosasicola</name>
    <dbReference type="NCBI Taxonomy" id="582667"/>
    <lineage>
        <taxon>Bacteria</taxon>
        <taxon>Pseudomonadati</taxon>
        <taxon>Pseudomonadota</taxon>
        <taxon>Alphaproteobacteria</taxon>
        <taxon>Hyphomicrobiales</taxon>
        <taxon>Methylobacteriaceae</taxon>
        <taxon>Methylobacterium</taxon>
    </lineage>
</organism>
<keyword evidence="2" id="KW-1277">Toxin-antitoxin system</keyword>
<evidence type="ECO:0000256" key="1">
    <source>
        <dbReference type="ARBA" id="ARBA00006226"/>
    </source>
</evidence>
<dbReference type="InterPro" id="IPR007712">
    <property type="entry name" value="RelE/ParE_toxin"/>
</dbReference>
<evidence type="ECO:0000256" key="2">
    <source>
        <dbReference type="ARBA" id="ARBA00022649"/>
    </source>
</evidence>
<dbReference type="InterPro" id="IPR051803">
    <property type="entry name" value="TA_system_RelE-like_toxin"/>
</dbReference>
<dbReference type="STRING" id="582667.SAMN05192568_103520"/>
<dbReference type="Proteomes" id="UP000199048">
    <property type="component" value="Unassembled WGS sequence"/>
</dbReference>
<sequence length="92" mass="10465">MRLRLTRPAASQLDKVLAYLDRRNPQGARKVQQRLGAAMDLLLHHPFAGSRTARPGIRRLMARPYPYAITYQVAANEIVILGIRHTARRPQP</sequence>
<dbReference type="AlphaFoldDB" id="A0A1I4REA1"/>
<gene>
    <name evidence="3" type="ORF">SAMN05192568_103520</name>
</gene>
<proteinExistence type="inferred from homology"/>
<dbReference type="InterPro" id="IPR035093">
    <property type="entry name" value="RelE/ParE_toxin_dom_sf"/>
</dbReference>
<comment type="similarity">
    <text evidence="1">Belongs to the RelE toxin family.</text>
</comment>
<evidence type="ECO:0000313" key="4">
    <source>
        <dbReference type="Proteomes" id="UP000199048"/>
    </source>
</evidence>
<protein>
    <submittedName>
        <fullName evidence="3">Plasmid stabilization system protein ParE</fullName>
    </submittedName>
</protein>
<dbReference type="OrthoDB" id="595470at2"/>
<name>A0A1I4REA1_9HYPH</name>
<evidence type="ECO:0000313" key="3">
    <source>
        <dbReference type="EMBL" id="SFM50537.1"/>
    </source>
</evidence>
<dbReference type="Gene3D" id="3.30.2310.20">
    <property type="entry name" value="RelE-like"/>
    <property type="match status" value="1"/>
</dbReference>
<keyword evidence="4" id="KW-1185">Reference proteome</keyword>
<dbReference type="Pfam" id="PF05016">
    <property type="entry name" value="ParE_toxin"/>
    <property type="match status" value="1"/>
</dbReference>
<dbReference type="PANTHER" id="PTHR33755">
    <property type="entry name" value="TOXIN PARE1-RELATED"/>
    <property type="match status" value="1"/>
</dbReference>
<reference evidence="4" key="1">
    <citation type="submission" date="2016-10" db="EMBL/GenBank/DDBJ databases">
        <authorList>
            <person name="Varghese N."/>
            <person name="Submissions S."/>
        </authorList>
    </citation>
    <scope>NUCLEOTIDE SEQUENCE [LARGE SCALE GENOMIC DNA]</scope>
    <source>
        <strain evidence="4">BL36</strain>
    </source>
</reference>
<dbReference type="RefSeq" id="WP_092044942.1">
    <property type="nucleotide sequence ID" value="NZ_FOTK01000035.1"/>
</dbReference>
<dbReference type="PANTHER" id="PTHR33755:SF8">
    <property type="entry name" value="TOXIN PARE2"/>
    <property type="match status" value="1"/>
</dbReference>
<accession>A0A1I4REA1</accession>